<gene>
    <name evidence="2" type="ORF">SAMN02745206_03618</name>
</gene>
<dbReference type="InterPro" id="IPR036390">
    <property type="entry name" value="WH_DNA-bd_sf"/>
</dbReference>
<name>A0A1M5IJV9_9BACT</name>
<protein>
    <submittedName>
        <fullName evidence="2">Dissimilatory sulfite reductase D (DsrD)</fullName>
    </submittedName>
</protein>
<keyword evidence="3" id="KW-1185">Reference proteome</keyword>
<organism evidence="2 3">
    <name type="scientific">Desulfacinum infernum DSM 9756</name>
    <dbReference type="NCBI Taxonomy" id="1121391"/>
    <lineage>
        <taxon>Bacteria</taxon>
        <taxon>Pseudomonadati</taxon>
        <taxon>Thermodesulfobacteriota</taxon>
        <taxon>Syntrophobacteria</taxon>
        <taxon>Syntrophobacterales</taxon>
        <taxon>Syntrophobacteraceae</taxon>
        <taxon>Desulfacinum</taxon>
    </lineage>
</organism>
<dbReference type="Gene3D" id="1.10.10.10">
    <property type="entry name" value="Winged helix-like DNA-binding domain superfamily/Winged helix DNA-binding domain"/>
    <property type="match status" value="1"/>
</dbReference>
<dbReference type="STRING" id="1121391.SAMN02745206_03618"/>
<dbReference type="InterPro" id="IPR036388">
    <property type="entry name" value="WH-like_DNA-bd_sf"/>
</dbReference>
<feature type="domain" description="Dissimilatory sulphite reductase D" evidence="1">
    <location>
        <begin position="5"/>
        <end position="66"/>
    </location>
</feature>
<dbReference type="Proteomes" id="UP000184076">
    <property type="component" value="Unassembled WGS sequence"/>
</dbReference>
<evidence type="ECO:0000259" key="1">
    <source>
        <dbReference type="Pfam" id="PF08679"/>
    </source>
</evidence>
<reference evidence="3" key="1">
    <citation type="submission" date="2016-11" db="EMBL/GenBank/DDBJ databases">
        <authorList>
            <person name="Varghese N."/>
            <person name="Submissions S."/>
        </authorList>
    </citation>
    <scope>NUCLEOTIDE SEQUENCE [LARGE SCALE GENOMIC DNA]</scope>
    <source>
        <strain evidence="3">DSM 9756</strain>
    </source>
</reference>
<dbReference type="OrthoDB" id="5459227at2"/>
<evidence type="ECO:0000313" key="3">
    <source>
        <dbReference type="Proteomes" id="UP000184076"/>
    </source>
</evidence>
<dbReference type="Pfam" id="PF08679">
    <property type="entry name" value="DsrD"/>
    <property type="match status" value="1"/>
</dbReference>
<dbReference type="AlphaFoldDB" id="A0A1M5IJV9"/>
<proteinExistence type="predicted"/>
<evidence type="ECO:0000313" key="2">
    <source>
        <dbReference type="EMBL" id="SHG28592.1"/>
    </source>
</evidence>
<dbReference type="SUPFAM" id="SSF46785">
    <property type="entry name" value="Winged helix' DNA-binding domain"/>
    <property type="match status" value="1"/>
</dbReference>
<dbReference type="RefSeq" id="WP_073042030.1">
    <property type="nucleotide sequence ID" value="NZ_FQVB01000057.1"/>
</dbReference>
<dbReference type="EMBL" id="FQVB01000057">
    <property type="protein sequence ID" value="SHG28592.1"/>
    <property type="molecule type" value="Genomic_DNA"/>
</dbReference>
<dbReference type="InterPro" id="IPR014793">
    <property type="entry name" value="DsrD"/>
</dbReference>
<accession>A0A1M5IJV9</accession>
<sequence>MSQEAKEKILEYMKSQKKTKLYFNDLCKAVPDLKMREAKKIINQMVEEGTIKYWSSGSTTMYMLPGVDDVGKEEDSMK</sequence>